<dbReference type="InterPro" id="IPR040314">
    <property type="entry name" value="DOP1"/>
</dbReference>
<evidence type="ECO:0000256" key="3">
    <source>
        <dbReference type="ARBA" id="ARBA00022927"/>
    </source>
</evidence>
<dbReference type="GO" id="GO:0006895">
    <property type="term" value="P:Golgi to endosome transport"/>
    <property type="evidence" value="ECO:0007669"/>
    <property type="project" value="InterPro"/>
</dbReference>
<dbReference type="SUPFAM" id="SSF48371">
    <property type="entry name" value="ARM repeat"/>
    <property type="match status" value="1"/>
</dbReference>
<accession>A0A5N5WRR9</accession>
<sequence>MSLDPSSFPRSNSPASSESSLTRSRLRGKEEHLKKDKNYRRYASSIERALSLFDTALQEWADYISFLSRLLKALQSHPPDLPIVPHKVVVSKRLAQCLNPSLPSGVHQKALEVYTYIFNLIKPEGLSHDLPLYLPGIAPTLTFASLTVRPLFLSLVETYICGLEPWAIRPALKAIILALLPGLEEETSDDFDPTLRLINKFRDTACQMDTQRPGGDTNQNGQYFWQCLFLASITSPSRRSGVLAYLNRYLPKLGVTDRRPSKRSGSDSNGMPHDMQMAADSVVRPEPGLLIRCFASGLSDEQVLVQRTFLDLLVTHLPLSSPILQSRITEDDLQRILIAAVGVMARRDMSLNRRLWAWLLGPDPTNDRNSFEARNSISEKADTPRANYQELSQSEYFRKFGMKSLVRGLLQMVEQKTLVPSEKTRPFRISLSLMDRWEVGGQIVTAVFLPIMRNVQAFEMVASKNQFGEVFRSASTFFDGVESGVIFSELLKLIDWKSCNLDRDHDHVLNNLSLAQFVLENFNVREEDMVLTHVPLLTLSVLVKLNELSSKDVSTVAHDKLRLVSHGLFKVMNSLTGLLTEKAFSKKLVSEKIANNHSIGDLDKSEIFAKTQEYYEQSASSLDPPPSPFPPKLLEELIIGTAYELSISTLEGANDIITIQENVNLLIVLLKKLPRSCVLRDRRLYLAINNRINTNHTEQSTGTFSAIASIATGITGLYSIHSAGYYISYEDVSDMIPSLVKQLWQYLSPLSPKFHVEAVRCLWHLHSVSWHDHLVEASITTLMVNSSNTSRQQLSEEQVGRYFVLWNHSHHGTHEPPSKHAQDLALGQGSYQSSLLERPLLIVLDSLSQGPSGASEMVQRWLQDLSSIHKVFRLVVSRLDNLFLQVDHSNPANLSVSPDDYKECSYLLETIHNIVSLISHNGWVTLLTQTSSHGDRHHDISASEDNTRVQSLHSIIFHATLRVLSGQTTAAAQANFDEVRLHQTSLLVMRQLLLGPGAEEVAESGIDSLLVERLSATLDDGGSVAVQGALIDTLLAALKVRFSQAYSPQPPPRPKHQRAGSHERLTSPSILSFTSDKAEKALPIPALPQPPQHLLECLLKGISSPNSRGIVEKWTMLLCEVLPLYSGSIFQIILMLVDCFCKEIQIAYANLQLSFKHTKDWPEDRSEHATIALLTGLENCIATAHERLLVDEANIPAVKSPDQTQGFFGNMVSGVFASDAHHGRSSAANNRLTVLLCFQDAVRLCFSIWSWGAVERSTLPQDAESLASFQYTSLRMRNRSRRILEHLFTAEALECLETLVEMWTKTDSNMSSLIFSLLHTLDGSRPKITIPAVFNAIYTRTNPSALDPSRKSTLSSTLTENELAGFLVTYARSLDDDVLDEIWADCTTFLRDVLSNPFPHRQILPRLVEFAAILGAKLENTNFGEDRRMRKELGDVLLRLLTAIFTSKPLGLPQDSGMLGRGSLEHDNLSVPQIGPDDMLSILAISMPAFTTTLGDSDRITTAVSGISTNVIGPLLRSRLFPNNINHSFMTLLQHVAKVPAAAKIWKKDIAEAFNDPRFFSSQPELVKSGWMNLLRQWVLADKDRLSELMSRLPPPSTAGIMFGVGASAARLDADRKAQLNLRRITLLILSSNNDYFVGELPGLLQKLEDLLGATSSSSPSSTTRAEIFMVIRALALKSSTTVLAPFWPLVNTELQEAIAAIPHGPQQEVYSPYALLQACKLLDTLLVLAPDDFQLLEWLYVTDTIDAVYPPERWEPIALADEISQSFGTRSASSEGPREPNELGYSANQQRLTADWIRETAKDELVDRVLRPWFEQLSIHAFESTYSMSSPSLSTCYDDLLADLFNESTMAN</sequence>
<evidence type="ECO:0000256" key="1">
    <source>
        <dbReference type="ARBA" id="ARBA00004395"/>
    </source>
</evidence>
<keyword evidence="5" id="KW-0472">Membrane</keyword>
<dbReference type="GO" id="GO:0005768">
    <property type="term" value="C:endosome"/>
    <property type="evidence" value="ECO:0007669"/>
    <property type="project" value="TreeGrafter"/>
</dbReference>
<evidence type="ECO:0000313" key="12">
    <source>
        <dbReference type="Proteomes" id="UP000326565"/>
    </source>
</evidence>
<dbReference type="OrthoDB" id="297643at2759"/>
<reference evidence="11 12" key="1">
    <citation type="submission" date="2019-04" db="EMBL/GenBank/DDBJ databases">
        <title>Friends and foes A comparative genomics study of 23 Aspergillus species from section Flavi.</title>
        <authorList>
            <consortium name="DOE Joint Genome Institute"/>
            <person name="Kjaerbolling I."/>
            <person name="Vesth T."/>
            <person name="Frisvad J.C."/>
            <person name="Nybo J.L."/>
            <person name="Theobald S."/>
            <person name="Kildgaard S."/>
            <person name="Isbrandt T."/>
            <person name="Kuo A."/>
            <person name="Sato A."/>
            <person name="Lyhne E.K."/>
            <person name="Kogle M.E."/>
            <person name="Wiebenga A."/>
            <person name="Kun R.S."/>
            <person name="Lubbers R.J."/>
            <person name="Makela M.R."/>
            <person name="Barry K."/>
            <person name="Chovatia M."/>
            <person name="Clum A."/>
            <person name="Daum C."/>
            <person name="Haridas S."/>
            <person name="He G."/>
            <person name="LaButti K."/>
            <person name="Lipzen A."/>
            <person name="Mondo S."/>
            <person name="Riley R."/>
            <person name="Salamov A."/>
            <person name="Simmons B.A."/>
            <person name="Magnuson J.K."/>
            <person name="Henrissat B."/>
            <person name="Mortensen U.H."/>
            <person name="Larsen T.O."/>
            <person name="Devries R.P."/>
            <person name="Grigoriev I.V."/>
            <person name="Machida M."/>
            <person name="Baker S.E."/>
            <person name="Andersen M.R."/>
        </authorList>
    </citation>
    <scope>NUCLEOTIDE SEQUENCE [LARGE SCALE GENOMIC DNA]</scope>
    <source>
        <strain evidence="11 12">CBS 151.66</strain>
    </source>
</reference>
<keyword evidence="12" id="KW-1185">Reference proteome</keyword>
<dbReference type="GO" id="GO:0005829">
    <property type="term" value="C:cytosol"/>
    <property type="evidence" value="ECO:0007669"/>
    <property type="project" value="GOC"/>
</dbReference>
<name>A0A5N5WRR9_9EURO</name>
<dbReference type="Pfam" id="PF24598">
    <property type="entry name" value="DOP1_C"/>
    <property type="match status" value="1"/>
</dbReference>
<evidence type="ECO:0000259" key="9">
    <source>
        <dbReference type="Pfam" id="PF24597"/>
    </source>
</evidence>
<feature type="region of interest" description="Disordered" evidence="7">
    <location>
        <begin position="1"/>
        <end position="32"/>
    </location>
</feature>
<evidence type="ECO:0000256" key="5">
    <source>
        <dbReference type="ARBA" id="ARBA00023136"/>
    </source>
</evidence>
<dbReference type="PANTHER" id="PTHR14042:SF24">
    <property type="entry name" value="PROTEIN DOPEY-1 HOMOLOG"/>
    <property type="match status" value="1"/>
</dbReference>
<feature type="region of interest" description="Disordered" evidence="7">
    <location>
        <begin position="1045"/>
        <end position="1065"/>
    </location>
</feature>
<comment type="subcellular location">
    <subcellularLocation>
        <location evidence="1">Golgi apparatus membrane</location>
        <topology evidence="1">Peripheral membrane protein</topology>
    </subcellularLocation>
</comment>
<evidence type="ECO:0000313" key="11">
    <source>
        <dbReference type="EMBL" id="KAB8070377.1"/>
    </source>
</evidence>
<dbReference type="GO" id="GO:0000139">
    <property type="term" value="C:Golgi membrane"/>
    <property type="evidence" value="ECO:0007669"/>
    <property type="project" value="UniProtKB-SubCell"/>
</dbReference>
<dbReference type="GO" id="GO:0015031">
    <property type="term" value="P:protein transport"/>
    <property type="evidence" value="ECO:0007669"/>
    <property type="project" value="UniProtKB-KW"/>
</dbReference>
<organism evidence="11 12">
    <name type="scientific">Aspergillus leporis</name>
    <dbReference type="NCBI Taxonomy" id="41062"/>
    <lineage>
        <taxon>Eukaryota</taxon>
        <taxon>Fungi</taxon>
        <taxon>Dikarya</taxon>
        <taxon>Ascomycota</taxon>
        <taxon>Pezizomycotina</taxon>
        <taxon>Eurotiomycetes</taxon>
        <taxon>Eurotiomycetidae</taxon>
        <taxon>Eurotiales</taxon>
        <taxon>Aspergillaceae</taxon>
        <taxon>Aspergillus</taxon>
        <taxon>Aspergillus subgen. Circumdati</taxon>
    </lineage>
</organism>
<proteinExistence type="inferred from homology"/>
<dbReference type="InterPro" id="IPR056457">
    <property type="entry name" value="DOP1_C"/>
</dbReference>
<feature type="compositionally biased region" description="Low complexity" evidence="7">
    <location>
        <begin position="1"/>
        <end position="23"/>
    </location>
</feature>
<dbReference type="EMBL" id="ML732304">
    <property type="protein sequence ID" value="KAB8070377.1"/>
    <property type="molecule type" value="Genomic_DNA"/>
</dbReference>
<feature type="domain" description="DOP1 N-terminal" evidence="8">
    <location>
        <begin position="36"/>
        <end position="363"/>
    </location>
</feature>
<dbReference type="Proteomes" id="UP000326565">
    <property type="component" value="Unassembled WGS sequence"/>
</dbReference>
<dbReference type="GO" id="GO:0005802">
    <property type="term" value="C:trans-Golgi network"/>
    <property type="evidence" value="ECO:0007669"/>
    <property type="project" value="TreeGrafter"/>
</dbReference>
<dbReference type="InterPro" id="IPR007249">
    <property type="entry name" value="DOP1_N"/>
</dbReference>
<evidence type="ECO:0000259" key="8">
    <source>
        <dbReference type="Pfam" id="PF04118"/>
    </source>
</evidence>
<keyword evidence="3" id="KW-0653">Protein transport</keyword>
<dbReference type="Pfam" id="PF04118">
    <property type="entry name" value="Dopey_N"/>
    <property type="match status" value="1"/>
</dbReference>
<dbReference type="Pfam" id="PF24597">
    <property type="entry name" value="TPR_DOP1_M"/>
    <property type="match status" value="1"/>
</dbReference>
<evidence type="ECO:0000259" key="10">
    <source>
        <dbReference type="Pfam" id="PF24598"/>
    </source>
</evidence>
<keyword evidence="2" id="KW-0813">Transport</keyword>
<comment type="similarity">
    <text evidence="6">Belongs to the DOP1 family.</text>
</comment>
<protein>
    <submittedName>
        <fullName evidence="11">Dopey, N-terminal-domain-containing protein</fullName>
    </submittedName>
</protein>
<dbReference type="PANTHER" id="PTHR14042">
    <property type="entry name" value="DOPEY-RELATED"/>
    <property type="match status" value="1"/>
</dbReference>
<evidence type="ECO:0000256" key="7">
    <source>
        <dbReference type="SAM" id="MobiDB-lite"/>
    </source>
</evidence>
<dbReference type="InterPro" id="IPR056458">
    <property type="entry name" value="TPR_DOP1_M"/>
</dbReference>
<evidence type="ECO:0000256" key="4">
    <source>
        <dbReference type="ARBA" id="ARBA00023034"/>
    </source>
</evidence>
<gene>
    <name evidence="11" type="ORF">BDV29DRAFT_180963</name>
</gene>
<dbReference type="InterPro" id="IPR016024">
    <property type="entry name" value="ARM-type_fold"/>
</dbReference>
<evidence type="ECO:0000256" key="6">
    <source>
        <dbReference type="ARBA" id="ARBA00046326"/>
    </source>
</evidence>
<keyword evidence="4" id="KW-0333">Golgi apparatus</keyword>
<evidence type="ECO:0000256" key="2">
    <source>
        <dbReference type="ARBA" id="ARBA00022448"/>
    </source>
</evidence>
<feature type="domain" description="DOP1-like C-terminal" evidence="10">
    <location>
        <begin position="1366"/>
        <end position="1828"/>
    </location>
</feature>
<feature type="domain" description="DOP1-like middle TPR" evidence="9">
    <location>
        <begin position="396"/>
        <end position="615"/>
    </location>
</feature>